<dbReference type="OrthoDB" id="2934253at2"/>
<dbReference type="EMBL" id="SWLG01000009">
    <property type="protein sequence ID" value="TLS36607.1"/>
    <property type="molecule type" value="Genomic_DNA"/>
</dbReference>
<name>A0A5R9EZF9_9BACL</name>
<keyword evidence="2" id="KW-1185">Reference proteome</keyword>
<protein>
    <submittedName>
        <fullName evidence="1">Uncharacterized protein</fullName>
    </submittedName>
</protein>
<proteinExistence type="predicted"/>
<evidence type="ECO:0000313" key="2">
    <source>
        <dbReference type="Proteomes" id="UP000308230"/>
    </source>
</evidence>
<dbReference type="Proteomes" id="UP000308230">
    <property type="component" value="Unassembled WGS sequence"/>
</dbReference>
<gene>
    <name evidence="1" type="ORF">FCL54_13875</name>
</gene>
<accession>A0A5R9EZF9</accession>
<sequence>MPEQTPFFPNYGAFDSHLKLNHDTYNVYINDEYIGNKMLFSQNETMDDMEDHLRTSGFYNFQAELEGDHYRIQTLDEDESDEIKFEAKHYLSLR</sequence>
<dbReference type="RefSeq" id="WP_138127280.1">
    <property type="nucleotide sequence ID" value="NZ_SWLG01000009.1"/>
</dbReference>
<reference evidence="1 2" key="1">
    <citation type="submission" date="2019-04" db="EMBL/GenBank/DDBJ databases">
        <title>Bacillus caeni sp. nov., a bacterium isolated from mangrove sediment.</title>
        <authorList>
            <person name="Huang H."/>
            <person name="Mo K."/>
            <person name="Hu Y."/>
        </authorList>
    </citation>
    <scope>NUCLEOTIDE SEQUENCE [LARGE SCALE GENOMIC DNA]</scope>
    <source>
        <strain evidence="1 2">HB172195</strain>
    </source>
</reference>
<dbReference type="AlphaFoldDB" id="A0A5R9EZF9"/>
<organism evidence="1 2">
    <name type="scientific">Exobacillus caeni</name>
    <dbReference type="NCBI Taxonomy" id="2574798"/>
    <lineage>
        <taxon>Bacteria</taxon>
        <taxon>Bacillati</taxon>
        <taxon>Bacillota</taxon>
        <taxon>Bacilli</taxon>
        <taxon>Bacillales</taxon>
        <taxon>Guptibacillaceae</taxon>
        <taxon>Exobacillus</taxon>
    </lineage>
</organism>
<evidence type="ECO:0000313" key="1">
    <source>
        <dbReference type="EMBL" id="TLS36607.1"/>
    </source>
</evidence>
<comment type="caution">
    <text evidence="1">The sequence shown here is derived from an EMBL/GenBank/DDBJ whole genome shotgun (WGS) entry which is preliminary data.</text>
</comment>